<dbReference type="Proteomes" id="UP001575652">
    <property type="component" value="Unassembled WGS sequence"/>
</dbReference>
<evidence type="ECO:0000256" key="1">
    <source>
        <dbReference type="SAM" id="MobiDB-lite"/>
    </source>
</evidence>
<feature type="signal peptide" evidence="2">
    <location>
        <begin position="1"/>
        <end position="20"/>
    </location>
</feature>
<comment type="caution">
    <text evidence="3">The sequence shown here is derived from an EMBL/GenBank/DDBJ whole genome shotgun (WGS) entry which is preliminary data.</text>
</comment>
<proteinExistence type="predicted"/>
<dbReference type="PROSITE" id="PS51257">
    <property type="entry name" value="PROKAR_LIPOPROTEIN"/>
    <property type="match status" value="1"/>
</dbReference>
<evidence type="ECO:0000313" key="3">
    <source>
        <dbReference type="EMBL" id="MFB0835161.1"/>
    </source>
</evidence>
<keyword evidence="2" id="KW-0732">Signal</keyword>
<reference evidence="3 4" key="1">
    <citation type="submission" date="2024-09" db="EMBL/GenBank/DDBJ databases">
        <authorList>
            <person name="Salinas-Garcia M.A."/>
            <person name="Prieme A."/>
        </authorList>
    </citation>
    <scope>NUCLEOTIDE SEQUENCE [LARGE SCALE GENOMIC DNA]</scope>
    <source>
        <strain evidence="3 4">DSM 21081</strain>
    </source>
</reference>
<keyword evidence="4" id="KW-1185">Reference proteome</keyword>
<protein>
    <recommendedName>
        <fullName evidence="5">Lipoprotein</fullName>
    </recommendedName>
</protein>
<evidence type="ECO:0000313" key="4">
    <source>
        <dbReference type="Proteomes" id="UP001575652"/>
    </source>
</evidence>
<name>A0ABV4UPH4_9MICC</name>
<evidence type="ECO:0008006" key="5">
    <source>
        <dbReference type="Google" id="ProtNLM"/>
    </source>
</evidence>
<dbReference type="RefSeq" id="WP_373972333.1">
    <property type="nucleotide sequence ID" value="NZ_JBHDLJ010000008.1"/>
</dbReference>
<evidence type="ECO:0000256" key="2">
    <source>
        <dbReference type="SAM" id="SignalP"/>
    </source>
</evidence>
<gene>
    <name evidence="3" type="ORF">ACETWP_11220</name>
</gene>
<organism evidence="3 4">
    <name type="scientific">Arthrobacter halodurans</name>
    <dbReference type="NCBI Taxonomy" id="516699"/>
    <lineage>
        <taxon>Bacteria</taxon>
        <taxon>Bacillati</taxon>
        <taxon>Actinomycetota</taxon>
        <taxon>Actinomycetes</taxon>
        <taxon>Micrococcales</taxon>
        <taxon>Micrococcaceae</taxon>
        <taxon>Arthrobacter</taxon>
    </lineage>
</organism>
<dbReference type="EMBL" id="JBHDLJ010000008">
    <property type="protein sequence ID" value="MFB0835161.1"/>
    <property type="molecule type" value="Genomic_DNA"/>
</dbReference>
<sequence length="266" mass="26397">MRKTLALPLAAALLLAGCSAPDPGGDAPSGTGAPATGPGASASASAPAPSASSPTSSAPSSGAPDAAGRLRHFTADELEAVARDLADGEAGARVTNEAQIAELAPAGEALLQRMEVSPAACAVFMNVSVADQLERAEVAGVSLPGTSETQETTVNFSSYEDRAELQEDQGKGAGMVEDCGEFTMNLGGQTVTTTVSALEAETSAESTTANATTVLAADRELSTVTVAARDGHVVVSGSVTGLADQAEALGLAAEAAERGLEALRSR</sequence>
<feature type="region of interest" description="Disordered" evidence="1">
    <location>
        <begin position="17"/>
        <end position="67"/>
    </location>
</feature>
<accession>A0ABV4UPH4</accession>
<feature type="chain" id="PRO_5046004566" description="Lipoprotein" evidence="2">
    <location>
        <begin position="21"/>
        <end position="266"/>
    </location>
</feature>